<dbReference type="Proteomes" id="UP000451233">
    <property type="component" value="Unassembled WGS sequence"/>
</dbReference>
<organism evidence="1 2">
    <name type="scientific">Hufsiella ginkgonis</name>
    <dbReference type="NCBI Taxonomy" id="2695274"/>
    <lineage>
        <taxon>Bacteria</taxon>
        <taxon>Pseudomonadati</taxon>
        <taxon>Bacteroidota</taxon>
        <taxon>Sphingobacteriia</taxon>
        <taxon>Sphingobacteriales</taxon>
        <taxon>Sphingobacteriaceae</taxon>
        <taxon>Hufsiella</taxon>
    </lineage>
</organism>
<protein>
    <submittedName>
        <fullName evidence="1">Uncharacterized protein</fullName>
    </submittedName>
</protein>
<name>A0A7K1XX33_9SPHI</name>
<proteinExistence type="predicted"/>
<dbReference type="EMBL" id="WVHS01000002">
    <property type="protein sequence ID" value="MXV15502.1"/>
    <property type="molecule type" value="Genomic_DNA"/>
</dbReference>
<dbReference type="AlphaFoldDB" id="A0A7K1XX33"/>
<evidence type="ECO:0000313" key="1">
    <source>
        <dbReference type="EMBL" id="MXV15502.1"/>
    </source>
</evidence>
<comment type="caution">
    <text evidence="1">The sequence shown here is derived from an EMBL/GenBank/DDBJ whole genome shotgun (WGS) entry which is preliminary data.</text>
</comment>
<dbReference type="RefSeq" id="WP_160906493.1">
    <property type="nucleotide sequence ID" value="NZ_WVHS01000002.1"/>
</dbReference>
<dbReference type="InterPro" id="IPR046032">
    <property type="entry name" value="DUF5990"/>
</dbReference>
<dbReference type="Pfam" id="PF19452">
    <property type="entry name" value="DUF5990"/>
    <property type="match status" value="1"/>
</dbReference>
<sequence>MNQEFICRIVLESPNEGVDFSLQEGGGNNYKIVQKQRSDGANLVFECIVRVKQGKDDAPDFLGKQVHGATGDRFIYIDIGKSAGQWDSEWTRRLKVPLRGIGWDTVNILLNEESFVLQAQVPGKGSDGTPNCATVKPFKGWKLENK</sequence>
<keyword evidence="2" id="KW-1185">Reference proteome</keyword>
<evidence type="ECO:0000313" key="2">
    <source>
        <dbReference type="Proteomes" id="UP000451233"/>
    </source>
</evidence>
<reference evidence="1 2" key="1">
    <citation type="submission" date="2019-11" db="EMBL/GenBank/DDBJ databases">
        <title>Pedobacter sp. HMF7056 Genome sequencing and assembly.</title>
        <authorList>
            <person name="Kang H."/>
            <person name="Kim H."/>
            <person name="Joh K."/>
        </authorList>
    </citation>
    <scope>NUCLEOTIDE SEQUENCE [LARGE SCALE GENOMIC DNA]</scope>
    <source>
        <strain evidence="1 2">HMF7056</strain>
    </source>
</reference>
<gene>
    <name evidence="1" type="ORF">GS398_09320</name>
</gene>
<accession>A0A7K1XX33</accession>